<feature type="chain" id="PRO_5012489388" evidence="2">
    <location>
        <begin position="22"/>
        <end position="584"/>
    </location>
</feature>
<dbReference type="InterPro" id="IPR028994">
    <property type="entry name" value="Integrin_alpha_N"/>
</dbReference>
<dbReference type="Pfam" id="PF07593">
    <property type="entry name" value="UnbV_ASPIC"/>
    <property type="match status" value="1"/>
</dbReference>
<dbReference type="NCBIfam" id="TIGR04183">
    <property type="entry name" value="Por_Secre_tail"/>
    <property type="match status" value="1"/>
</dbReference>
<dbReference type="InterPro" id="IPR026444">
    <property type="entry name" value="Secre_tail"/>
</dbReference>
<dbReference type="RefSeq" id="WP_089370682.1">
    <property type="nucleotide sequence ID" value="NZ_BMEP01000003.1"/>
</dbReference>
<dbReference type="InterPro" id="IPR027039">
    <property type="entry name" value="Crtac1"/>
</dbReference>
<name>A0A238WT51_9FLAO</name>
<evidence type="ECO:0000256" key="1">
    <source>
        <dbReference type="ARBA" id="ARBA00022729"/>
    </source>
</evidence>
<keyword evidence="6" id="KW-1185">Reference proteome</keyword>
<sequence>MKNRIYIFCLLFIFSFSITNAQVFFNEQSQTLGLAGSSWGEDGNENFGGGISFFDFDDDGWDDLTVSSNEGLPIRFYRNNNGVFELLNMPGINDDLFETKSVQWVDIDNDGDYDFFASSNQTDGDSRLYENLGDLTFVNITETAGLSNPGHQSFGASWGDYNKDGFLDLFLVSRFFDSDTQFNKLYKNNGDHTFTDVSVEAHLIQENSLSFCSAWIDYDKDGWQDIYISNDKTQNKNILYHNNQDGTFTNVAQAAGADVAIDAMSTTIGDYNDDGWLDIYIANTQAGNAFLKNNGDGTFTDVAPNNGTLFQSVAWSSVFLDADHDKDLDLYVSASVTNVDSGQLSAAFYQNNGNGLYTIPNNAGLDEDIAISYGNAIGDIDNDGKYDIAVLNCLPDDVFLWKNESENENNWIKVKLQGTESNRQGVGALIELSYNDEKQYNYVLCGEGYLSQNSSYEFFGIGEDTAIDFITIYWPSGIEDVVTNPEINTTLTVIEGDPQLGLEEIDQEKITVFPNPSTSTLHISGMNNYVNGALQIIDMSGRVVQTQAITDVSMEINISSLTKGMYIVQMRSGTLSEYKKILKM</sequence>
<feature type="signal peptide" evidence="2">
    <location>
        <begin position="1"/>
        <end position="21"/>
    </location>
</feature>
<dbReference type="Pfam" id="PF13517">
    <property type="entry name" value="FG-GAP_3"/>
    <property type="match status" value="2"/>
</dbReference>
<evidence type="ECO:0000313" key="6">
    <source>
        <dbReference type="Proteomes" id="UP000198379"/>
    </source>
</evidence>
<evidence type="ECO:0000313" key="5">
    <source>
        <dbReference type="EMBL" id="SNR49424.1"/>
    </source>
</evidence>
<dbReference type="InterPro" id="IPR011519">
    <property type="entry name" value="UnbV_ASPIC"/>
</dbReference>
<dbReference type="OrthoDB" id="9816120at2"/>
<dbReference type="Pfam" id="PF18962">
    <property type="entry name" value="Por_Secre_tail"/>
    <property type="match status" value="1"/>
</dbReference>
<dbReference type="Proteomes" id="UP000198379">
    <property type="component" value="Unassembled WGS sequence"/>
</dbReference>
<dbReference type="PANTHER" id="PTHR16026">
    <property type="entry name" value="CARTILAGE ACIDIC PROTEIN 1"/>
    <property type="match status" value="1"/>
</dbReference>
<dbReference type="Gene3D" id="2.130.10.130">
    <property type="entry name" value="Integrin alpha, N-terminal"/>
    <property type="match status" value="2"/>
</dbReference>
<evidence type="ECO:0000259" key="4">
    <source>
        <dbReference type="Pfam" id="PF18962"/>
    </source>
</evidence>
<reference evidence="5 6" key="1">
    <citation type="submission" date="2017-06" db="EMBL/GenBank/DDBJ databases">
        <authorList>
            <person name="Kim H.J."/>
            <person name="Triplett B.A."/>
        </authorList>
    </citation>
    <scope>NUCLEOTIDE SEQUENCE [LARGE SCALE GENOMIC DNA]</scope>
    <source>
        <strain evidence="5 6">DSM 25597</strain>
    </source>
</reference>
<evidence type="ECO:0000259" key="3">
    <source>
        <dbReference type="Pfam" id="PF07593"/>
    </source>
</evidence>
<gene>
    <name evidence="5" type="ORF">SAMN06265376_1011430</name>
</gene>
<dbReference type="PANTHER" id="PTHR16026:SF0">
    <property type="entry name" value="CARTILAGE ACIDIC PROTEIN 1"/>
    <property type="match status" value="1"/>
</dbReference>
<proteinExistence type="predicted"/>
<accession>A0A238WT51</accession>
<keyword evidence="1 2" id="KW-0732">Signal</keyword>
<dbReference type="AlphaFoldDB" id="A0A238WT51"/>
<organism evidence="5 6">
    <name type="scientific">Dokdonia pacifica</name>
    <dbReference type="NCBI Taxonomy" id="1627892"/>
    <lineage>
        <taxon>Bacteria</taxon>
        <taxon>Pseudomonadati</taxon>
        <taxon>Bacteroidota</taxon>
        <taxon>Flavobacteriia</taxon>
        <taxon>Flavobacteriales</taxon>
        <taxon>Flavobacteriaceae</taxon>
        <taxon>Dokdonia</taxon>
    </lineage>
</organism>
<protein>
    <submittedName>
        <fullName evidence="5">Por secretion system C-terminal sorting domain-containing protein</fullName>
    </submittedName>
</protein>
<dbReference type="InterPro" id="IPR013517">
    <property type="entry name" value="FG-GAP"/>
</dbReference>
<dbReference type="EMBL" id="FZNY01000001">
    <property type="protein sequence ID" value="SNR49424.1"/>
    <property type="molecule type" value="Genomic_DNA"/>
</dbReference>
<dbReference type="SUPFAM" id="SSF69318">
    <property type="entry name" value="Integrin alpha N-terminal domain"/>
    <property type="match status" value="1"/>
</dbReference>
<evidence type="ECO:0000256" key="2">
    <source>
        <dbReference type="SAM" id="SignalP"/>
    </source>
</evidence>
<feature type="domain" description="Secretion system C-terminal sorting" evidence="4">
    <location>
        <begin position="512"/>
        <end position="581"/>
    </location>
</feature>
<feature type="domain" description="ASPIC/UnbV" evidence="3">
    <location>
        <begin position="425"/>
        <end position="492"/>
    </location>
</feature>